<feature type="domain" description="Piwi" evidence="1">
    <location>
        <begin position="1"/>
        <end position="100"/>
    </location>
</feature>
<protein>
    <recommendedName>
        <fullName evidence="1">Piwi domain-containing protein</fullName>
    </recommendedName>
</protein>
<dbReference type="Gramene" id="ONK74831">
    <property type="protein sequence ID" value="ONK74831"/>
    <property type="gene ID" value="A4U43_C03F10580"/>
</dbReference>
<dbReference type="InterPro" id="IPR003165">
    <property type="entry name" value="Piwi"/>
</dbReference>
<dbReference type="GO" id="GO:0003676">
    <property type="term" value="F:nucleic acid binding"/>
    <property type="evidence" value="ECO:0007669"/>
    <property type="project" value="InterPro"/>
</dbReference>
<reference evidence="3" key="1">
    <citation type="journal article" date="2017" name="Nat. Commun.">
        <title>The asparagus genome sheds light on the origin and evolution of a young Y chromosome.</title>
        <authorList>
            <person name="Harkess A."/>
            <person name="Zhou J."/>
            <person name="Xu C."/>
            <person name="Bowers J.E."/>
            <person name="Van der Hulst R."/>
            <person name="Ayyampalayam S."/>
            <person name="Mercati F."/>
            <person name="Riccardi P."/>
            <person name="McKain M.R."/>
            <person name="Kakrana A."/>
            <person name="Tang H."/>
            <person name="Ray J."/>
            <person name="Groenendijk J."/>
            <person name="Arikit S."/>
            <person name="Mathioni S.M."/>
            <person name="Nakano M."/>
            <person name="Shan H."/>
            <person name="Telgmann-Rauber A."/>
            <person name="Kanno A."/>
            <person name="Yue Z."/>
            <person name="Chen H."/>
            <person name="Li W."/>
            <person name="Chen Y."/>
            <person name="Xu X."/>
            <person name="Zhang Y."/>
            <person name="Luo S."/>
            <person name="Chen H."/>
            <person name="Gao J."/>
            <person name="Mao Z."/>
            <person name="Pires J.C."/>
            <person name="Luo M."/>
            <person name="Kudrna D."/>
            <person name="Wing R.A."/>
            <person name="Meyers B.C."/>
            <person name="Yi K."/>
            <person name="Kong H."/>
            <person name="Lavrijsen P."/>
            <person name="Sunseri F."/>
            <person name="Falavigna A."/>
            <person name="Ye Y."/>
            <person name="Leebens-Mack J.H."/>
            <person name="Chen G."/>
        </authorList>
    </citation>
    <scope>NUCLEOTIDE SEQUENCE [LARGE SCALE GENOMIC DNA]</scope>
    <source>
        <strain evidence="3">cv. DH0086</strain>
    </source>
</reference>
<sequence>MSFFEFGTVTQCIAPQRVNDRYLTNVLLKINAKIGGINSLLLQKRMTKIPLVSESPIIILGMDISHGSPRHSNVPSTAAVVGSRQWPSISRYKACVRTQSPKVGMIDSLSKPAGSNDDKIIRDGVSESQFNQTEAYDKLSMLNEAYEQELVTHSVDMMAIKADIEKKFAGTKTWKEKKR</sequence>
<keyword evidence="3" id="KW-1185">Reference proteome</keyword>
<accession>A0A5P1FDZ4</accession>
<dbReference type="InterPro" id="IPR036397">
    <property type="entry name" value="RNaseH_sf"/>
</dbReference>
<evidence type="ECO:0000313" key="3">
    <source>
        <dbReference type="Proteomes" id="UP000243459"/>
    </source>
</evidence>
<dbReference type="AlphaFoldDB" id="A0A5P1FDZ4"/>
<dbReference type="SUPFAM" id="SSF53098">
    <property type="entry name" value="Ribonuclease H-like"/>
    <property type="match status" value="1"/>
</dbReference>
<gene>
    <name evidence="2" type="ORF">A4U43_C03F10580</name>
</gene>
<evidence type="ECO:0000259" key="1">
    <source>
        <dbReference type="PROSITE" id="PS50822"/>
    </source>
</evidence>
<proteinExistence type="predicted"/>
<dbReference type="EMBL" id="CM007383">
    <property type="protein sequence ID" value="ONK74831.1"/>
    <property type="molecule type" value="Genomic_DNA"/>
</dbReference>
<dbReference type="Proteomes" id="UP000243459">
    <property type="component" value="Chromosome 3"/>
</dbReference>
<dbReference type="PROSITE" id="PS50822">
    <property type="entry name" value="PIWI"/>
    <property type="match status" value="1"/>
</dbReference>
<dbReference type="Pfam" id="PF02171">
    <property type="entry name" value="Piwi"/>
    <property type="match status" value="1"/>
</dbReference>
<dbReference type="Gene3D" id="3.30.420.10">
    <property type="entry name" value="Ribonuclease H-like superfamily/Ribonuclease H"/>
    <property type="match status" value="1"/>
</dbReference>
<dbReference type="PANTHER" id="PTHR22891">
    <property type="entry name" value="EUKARYOTIC TRANSLATION INITIATION FACTOR 2C"/>
    <property type="match status" value="1"/>
</dbReference>
<name>A0A5P1FDZ4_ASPOF</name>
<organism evidence="2 3">
    <name type="scientific">Asparagus officinalis</name>
    <name type="common">Garden asparagus</name>
    <dbReference type="NCBI Taxonomy" id="4686"/>
    <lineage>
        <taxon>Eukaryota</taxon>
        <taxon>Viridiplantae</taxon>
        <taxon>Streptophyta</taxon>
        <taxon>Embryophyta</taxon>
        <taxon>Tracheophyta</taxon>
        <taxon>Spermatophyta</taxon>
        <taxon>Magnoliopsida</taxon>
        <taxon>Liliopsida</taxon>
        <taxon>Asparagales</taxon>
        <taxon>Asparagaceae</taxon>
        <taxon>Asparagoideae</taxon>
        <taxon>Asparagus</taxon>
    </lineage>
</organism>
<evidence type="ECO:0000313" key="2">
    <source>
        <dbReference type="EMBL" id="ONK74831.1"/>
    </source>
</evidence>
<dbReference type="InterPro" id="IPR012337">
    <property type="entry name" value="RNaseH-like_sf"/>
</dbReference>
<dbReference type="Gene3D" id="3.40.50.2300">
    <property type="match status" value="1"/>
</dbReference>